<accession>A0A067CVB8</accession>
<evidence type="ECO:0008006" key="4">
    <source>
        <dbReference type="Google" id="ProtNLM"/>
    </source>
</evidence>
<organism evidence="2 3">
    <name type="scientific">Saprolegnia parasitica (strain CBS 223.65)</name>
    <dbReference type="NCBI Taxonomy" id="695850"/>
    <lineage>
        <taxon>Eukaryota</taxon>
        <taxon>Sar</taxon>
        <taxon>Stramenopiles</taxon>
        <taxon>Oomycota</taxon>
        <taxon>Saprolegniomycetes</taxon>
        <taxon>Saprolegniales</taxon>
        <taxon>Saprolegniaceae</taxon>
        <taxon>Saprolegnia</taxon>
    </lineage>
</organism>
<reference evidence="2 3" key="1">
    <citation type="journal article" date="2013" name="PLoS Genet.">
        <title>Distinctive expansion of potential virulence genes in the genome of the oomycete fish pathogen Saprolegnia parasitica.</title>
        <authorList>
            <person name="Jiang R.H."/>
            <person name="de Bruijn I."/>
            <person name="Haas B.J."/>
            <person name="Belmonte R."/>
            <person name="Lobach L."/>
            <person name="Christie J."/>
            <person name="van den Ackerveken G."/>
            <person name="Bottin A."/>
            <person name="Bulone V."/>
            <person name="Diaz-Moreno S.M."/>
            <person name="Dumas B."/>
            <person name="Fan L."/>
            <person name="Gaulin E."/>
            <person name="Govers F."/>
            <person name="Grenville-Briggs L.J."/>
            <person name="Horner N.R."/>
            <person name="Levin J.Z."/>
            <person name="Mammella M."/>
            <person name="Meijer H.J."/>
            <person name="Morris P."/>
            <person name="Nusbaum C."/>
            <person name="Oome S."/>
            <person name="Phillips A.J."/>
            <person name="van Rooyen D."/>
            <person name="Rzeszutek E."/>
            <person name="Saraiva M."/>
            <person name="Secombes C.J."/>
            <person name="Seidl M.F."/>
            <person name="Snel B."/>
            <person name="Stassen J.H."/>
            <person name="Sykes S."/>
            <person name="Tripathy S."/>
            <person name="van den Berg H."/>
            <person name="Vega-Arreguin J.C."/>
            <person name="Wawra S."/>
            <person name="Young S.K."/>
            <person name="Zeng Q."/>
            <person name="Dieguez-Uribeondo J."/>
            <person name="Russ C."/>
            <person name="Tyler B.M."/>
            <person name="van West P."/>
        </authorList>
    </citation>
    <scope>NUCLEOTIDE SEQUENCE [LARGE SCALE GENOMIC DNA]</scope>
    <source>
        <strain evidence="2 3">CBS 223.65</strain>
    </source>
</reference>
<gene>
    <name evidence="2" type="ORF">SPRG_00711</name>
</gene>
<dbReference type="OrthoDB" id="74311at2759"/>
<feature type="region of interest" description="Disordered" evidence="1">
    <location>
        <begin position="43"/>
        <end position="90"/>
    </location>
</feature>
<protein>
    <recommendedName>
        <fullName evidence="4">CCT domain-containing protein</fullName>
    </recommendedName>
</protein>
<dbReference type="VEuPathDB" id="FungiDB:SPRG_00711"/>
<dbReference type="OMA" id="QCHPRIS"/>
<name>A0A067CVB8_SAPPC</name>
<keyword evidence="3" id="KW-1185">Reference proteome</keyword>
<dbReference type="KEGG" id="spar:SPRG_00711"/>
<evidence type="ECO:0000256" key="1">
    <source>
        <dbReference type="SAM" id="MobiDB-lite"/>
    </source>
</evidence>
<dbReference type="RefSeq" id="XP_012194323.1">
    <property type="nucleotide sequence ID" value="XM_012338933.1"/>
</dbReference>
<dbReference type="AlphaFoldDB" id="A0A067CVB8"/>
<proteinExistence type="predicted"/>
<dbReference type="Proteomes" id="UP000030745">
    <property type="component" value="Unassembled WGS sequence"/>
</dbReference>
<dbReference type="GeneID" id="24123344"/>
<dbReference type="EMBL" id="KK583190">
    <property type="protein sequence ID" value="KDO34649.1"/>
    <property type="molecule type" value="Genomic_DNA"/>
</dbReference>
<evidence type="ECO:0000313" key="2">
    <source>
        <dbReference type="EMBL" id="KDO34649.1"/>
    </source>
</evidence>
<evidence type="ECO:0000313" key="3">
    <source>
        <dbReference type="Proteomes" id="UP000030745"/>
    </source>
</evidence>
<sequence length="180" mass="20301">MVVAQHALVSCCLPAARCLADDLWYLDASFGLKYEAFLALSPTAPESPPPTQCHPRISLTWPSRSMDPKTTRNEASAPRRVGNYSPQTRRQRIQRFHAKRQQRQLKFATLPDDGEDEHEHDAQHSCLSSPLWVPSLPDDDLEASAMIDDTFQELCLPDEVGFITDHDNDDDDDVLESVEL</sequence>